<comment type="catalytic activity">
    <reaction evidence="1">
        <text>2-phosphoglycolate + H2O = glycolate + phosphate</text>
        <dbReference type="Rhea" id="RHEA:14369"/>
        <dbReference type="ChEBI" id="CHEBI:15377"/>
        <dbReference type="ChEBI" id="CHEBI:29805"/>
        <dbReference type="ChEBI" id="CHEBI:43474"/>
        <dbReference type="ChEBI" id="CHEBI:58033"/>
        <dbReference type="EC" id="3.1.3.18"/>
    </reaction>
</comment>
<reference evidence="5 6" key="1">
    <citation type="journal article" date="2017" name="Antonie Van Leeuwenhoek">
        <title>Rhizobium rhizosphaerae sp. nov., a novel species isolated from rice rhizosphere.</title>
        <authorList>
            <person name="Zhao J.J."/>
            <person name="Zhang J."/>
            <person name="Zhang R.J."/>
            <person name="Zhang C.W."/>
            <person name="Yin H.Q."/>
            <person name="Zhang X.X."/>
        </authorList>
    </citation>
    <scope>NUCLEOTIDE SEQUENCE [LARGE SCALE GENOMIC DNA]</scope>
    <source>
        <strain evidence="5 6">S18K6</strain>
    </source>
</reference>
<dbReference type="EC" id="3.1.3.18" evidence="4"/>
<dbReference type="Gene3D" id="3.40.50.1000">
    <property type="entry name" value="HAD superfamily/HAD-like"/>
    <property type="match status" value="1"/>
</dbReference>
<comment type="similarity">
    <text evidence="3">Belongs to the HAD-like hydrolase superfamily. CbbY/CbbZ/Gph/YieH family.</text>
</comment>
<proteinExistence type="inferred from homology"/>
<dbReference type="SUPFAM" id="SSF56784">
    <property type="entry name" value="HAD-like"/>
    <property type="match status" value="1"/>
</dbReference>
<dbReference type="SFLD" id="SFLDG01129">
    <property type="entry name" value="C1.5:_HAD__Beta-PGM__Phosphata"/>
    <property type="match status" value="1"/>
</dbReference>
<dbReference type="InterPro" id="IPR036412">
    <property type="entry name" value="HAD-like_sf"/>
</dbReference>
<dbReference type="PANTHER" id="PTHR43434">
    <property type="entry name" value="PHOSPHOGLYCOLATE PHOSPHATASE"/>
    <property type="match status" value="1"/>
</dbReference>
<dbReference type="InterPro" id="IPR050155">
    <property type="entry name" value="HAD-like_hydrolase_sf"/>
</dbReference>
<evidence type="ECO:0000256" key="4">
    <source>
        <dbReference type="ARBA" id="ARBA00013078"/>
    </source>
</evidence>
<comment type="pathway">
    <text evidence="2">Organic acid metabolism; glycolate biosynthesis; glycolate from 2-phosphoglycolate: step 1/1.</text>
</comment>
<dbReference type="InterPro" id="IPR006439">
    <property type="entry name" value="HAD-SF_hydro_IA"/>
</dbReference>
<dbReference type="InterPro" id="IPR023214">
    <property type="entry name" value="HAD_sf"/>
</dbReference>
<dbReference type="GO" id="GO:0005829">
    <property type="term" value="C:cytosol"/>
    <property type="evidence" value="ECO:0007669"/>
    <property type="project" value="TreeGrafter"/>
</dbReference>
<dbReference type="PANTHER" id="PTHR43434:SF1">
    <property type="entry name" value="PHOSPHOGLYCOLATE PHOSPHATASE"/>
    <property type="match status" value="1"/>
</dbReference>
<dbReference type="GO" id="GO:0006281">
    <property type="term" value="P:DNA repair"/>
    <property type="evidence" value="ECO:0007669"/>
    <property type="project" value="TreeGrafter"/>
</dbReference>
<protein>
    <recommendedName>
        <fullName evidence="4">phosphoglycolate phosphatase</fullName>
        <ecNumber evidence="4">3.1.3.18</ecNumber>
    </recommendedName>
</protein>
<gene>
    <name evidence="5" type="ORF">GCHA_2601</name>
</gene>
<dbReference type="Proteomes" id="UP000006320">
    <property type="component" value="Unassembled WGS sequence"/>
</dbReference>
<evidence type="ECO:0000256" key="2">
    <source>
        <dbReference type="ARBA" id="ARBA00004818"/>
    </source>
</evidence>
<dbReference type="GO" id="GO:0008967">
    <property type="term" value="F:phosphoglycolate phosphatase activity"/>
    <property type="evidence" value="ECO:0007669"/>
    <property type="project" value="UniProtKB-EC"/>
</dbReference>
<evidence type="ECO:0000256" key="1">
    <source>
        <dbReference type="ARBA" id="ARBA00000830"/>
    </source>
</evidence>
<dbReference type="NCBIfam" id="TIGR01549">
    <property type="entry name" value="HAD-SF-IA-v1"/>
    <property type="match status" value="1"/>
</dbReference>
<accession>A0AAV3V134</accession>
<dbReference type="RefSeq" id="WP_007988576.1">
    <property type="nucleotide sequence ID" value="NZ_BAEM01000033.1"/>
</dbReference>
<organism evidence="5 6">
    <name type="scientific">Paraglaciecola chathamensis S18K6</name>
    <dbReference type="NCBI Taxonomy" id="1127672"/>
    <lineage>
        <taxon>Bacteria</taxon>
        <taxon>Pseudomonadati</taxon>
        <taxon>Pseudomonadota</taxon>
        <taxon>Gammaproteobacteria</taxon>
        <taxon>Alteromonadales</taxon>
        <taxon>Alteromonadaceae</taxon>
        <taxon>Paraglaciecola</taxon>
    </lineage>
</organism>
<dbReference type="Pfam" id="PF13419">
    <property type="entry name" value="HAD_2"/>
    <property type="match status" value="1"/>
</dbReference>
<dbReference type="SFLD" id="SFLDS00003">
    <property type="entry name" value="Haloacid_Dehalogenase"/>
    <property type="match status" value="1"/>
</dbReference>
<evidence type="ECO:0000313" key="5">
    <source>
        <dbReference type="EMBL" id="GAC10548.1"/>
    </source>
</evidence>
<evidence type="ECO:0000256" key="3">
    <source>
        <dbReference type="ARBA" id="ARBA00006171"/>
    </source>
</evidence>
<evidence type="ECO:0000313" key="6">
    <source>
        <dbReference type="Proteomes" id="UP000006320"/>
    </source>
</evidence>
<keyword evidence="5" id="KW-0378">Hydrolase</keyword>
<name>A0AAV3V134_9ALTE</name>
<sequence>MTLINEFDIYIFDCDGVILDSNDFKIDAMKKSLISQNFSSQLTESCVDYFKNNFGKSRFHHIAHFVDTILNVGNDDRDSIYQEILSKYSYLCSELYVQCKLVPGFIELVKRIPGQKFVASGSEQNELRSVLEKHGLASYFVNVYGSPSTKVNIVKKILSNNPDAKVLMVGDSVSDFEAAFENGIDFLAFLAYSNVEDKMKKLALKYRFPIIYDYEGF</sequence>
<dbReference type="InterPro" id="IPR023198">
    <property type="entry name" value="PGP-like_dom2"/>
</dbReference>
<dbReference type="AlphaFoldDB" id="A0AAV3V134"/>
<dbReference type="Gene3D" id="1.10.150.240">
    <property type="entry name" value="Putative phosphatase, domain 2"/>
    <property type="match status" value="1"/>
</dbReference>
<comment type="caution">
    <text evidence="5">The sequence shown here is derived from an EMBL/GenBank/DDBJ whole genome shotgun (WGS) entry which is preliminary data.</text>
</comment>
<dbReference type="CDD" id="cd01427">
    <property type="entry name" value="HAD_like"/>
    <property type="match status" value="1"/>
</dbReference>
<dbReference type="EMBL" id="BAEM01000033">
    <property type="protein sequence ID" value="GAC10548.1"/>
    <property type="molecule type" value="Genomic_DNA"/>
</dbReference>
<dbReference type="InterPro" id="IPR041492">
    <property type="entry name" value="HAD_2"/>
</dbReference>